<dbReference type="InterPro" id="IPR011990">
    <property type="entry name" value="TPR-like_helical_dom_sf"/>
</dbReference>
<dbReference type="EMBL" id="FNQY01000001">
    <property type="protein sequence ID" value="SDZ75238.1"/>
    <property type="molecule type" value="Genomic_DNA"/>
</dbReference>
<proteinExistence type="predicted"/>
<accession>A0A1H3VM97</accession>
<dbReference type="Proteomes" id="UP000199041">
    <property type="component" value="Unassembled WGS sequence"/>
</dbReference>
<sequence length="647" mass="71998">MNTIIKKSFKYTCWLAAASIVMTSCKKFDEVNTDPTAANEDQVQVEYLINNAIIGAQMNPDIAERSFVLYWEPAGRQVSDFDAGAVNVANYDDGWTSNYWNGQAGWQTKINKAIDIARSRIASKENLKEYTNDLLQVAKIWRVYLMSELTDNFGPIPIDGFQGTNPQYASVKDVYYYMLDELKGATDSLDESITVPDAVAKEDPAFGYDFTKWKKYGNSMRLRLAMRLSEVDPSKAQAEFEDAAKSLDDLLTDNSDNFAVQEVDGWSDLSGVMSRSWDVQPMSVTFRNLAIGLGGIGSGQQVSKVASTHVKKNANDLGLRYTDFFPLKNNDPNAGYWLDSLPTTIDPRAYVIYSIPGDTLNSNYPDQNGSYDVTSVRNLYKSQGGDLVKVKSVNAAFTFNARIDGDWGEKDQLNELVNYGGTMPRLNMNFRNSSGKRVFFGAWETYFLLAEAGVRGWDVPVAAKAAYEDGIKASFNFWGIDGYLTEYLNSTAYNNDGTSVSWDNTTEPPTARTMTFTDGLTGTAGTAQIKYAENALYKAGKKNDHLSKIITQKFLAQVPWVPLENWSDHRRLGLPFFENPTVEKAISTLPALTDGTYSTSSIQFLPQRLKYPSGLVNQNPTGYQQAVGLLGTSGDVMLNPLWWAQQK</sequence>
<dbReference type="InterPro" id="IPR024302">
    <property type="entry name" value="SusD-like"/>
</dbReference>
<dbReference type="AlphaFoldDB" id="A0A1H3VM97"/>
<dbReference type="Gene3D" id="1.25.40.390">
    <property type="match status" value="2"/>
</dbReference>
<organism evidence="1 2">
    <name type="scientific">Arachidicoccus rhizosphaerae</name>
    <dbReference type="NCBI Taxonomy" id="551991"/>
    <lineage>
        <taxon>Bacteria</taxon>
        <taxon>Pseudomonadati</taxon>
        <taxon>Bacteroidota</taxon>
        <taxon>Chitinophagia</taxon>
        <taxon>Chitinophagales</taxon>
        <taxon>Chitinophagaceae</taxon>
        <taxon>Arachidicoccus</taxon>
    </lineage>
</organism>
<keyword evidence="2" id="KW-1185">Reference proteome</keyword>
<name>A0A1H3VM97_9BACT</name>
<evidence type="ECO:0000313" key="1">
    <source>
        <dbReference type="EMBL" id="SDZ75238.1"/>
    </source>
</evidence>
<dbReference type="Pfam" id="PF12741">
    <property type="entry name" value="SusD-like"/>
    <property type="match status" value="2"/>
</dbReference>
<evidence type="ECO:0000313" key="2">
    <source>
        <dbReference type="Proteomes" id="UP000199041"/>
    </source>
</evidence>
<dbReference type="PROSITE" id="PS51257">
    <property type="entry name" value="PROKAR_LIPOPROTEIN"/>
    <property type="match status" value="1"/>
</dbReference>
<dbReference type="RefSeq" id="WP_091392293.1">
    <property type="nucleotide sequence ID" value="NZ_FNQY01000001.1"/>
</dbReference>
<protein>
    <submittedName>
        <fullName evidence="1">Starch-binding associating with outer membrane</fullName>
    </submittedName>
</protein>
<dbReference type="SUPFAM" id="SSF48452">
    <property type="entry name" value="TPR-like"/>
    <property type="match status" value="1"/>
</dbReference>
<gene>
    <name evidence="1" type="ORF">SAMN05192529_101229</name>
</gene>
<reference evidence="1 2" key="1">
    <citation type="submission" date="2016-10" db="EMBL/GenBank/DDBJ databases">
        <authorList>
            <person name="de Groot N.N."/>
        </authorList>
    </citation>
    <scope>NUCLEOTIDE SEQUENCE [LARGE SCALE GENOMIC DNA]</scope>
    <source>
        <strain evidence="1 2">Vu-144</strain>
    </source>
</reference>
<dbReference type="OrthoDB" id="9766256at2"/>
<dbReference type="STRING" id="551991.SAMN05192529_101229"/>